<comment type="caution">
    <text evidence="2">The sequence shown here is derived from an EMBL/GenBank/DDBJ whole genome shotgun (WGS) entry which is preliminary data.</text>
</comment>
<evidence type="ECO:0000259" key="1">
    <source>
        <dbReference type="Pfam" id="PF00534"/>
    </source>
</evidence>
<dbReference type="STRING" id="1650663.GCA_001486665_03223"/>
<dbReference type="SUPFAM" id="SSF53756">
    <property type="entry name" value="UDP-Glycosyltransferase/glycogen phosphorylase"/>
    <property type="match status" value="1"/>
</dbReference>
<dbReference type="Proteomes" id="UP000295184">
    <property type="component" value="Unassembled WGS sequence"/>
</dbReference>
<dbReference type="CDD" id="cd03811">
    <property type="entry name" value="GT4_GT28_WabH-like"/>
    <property type="match status" value="1"/>
</dbReference>
<dbReference type="PANTHER" id="PTHR45947">
    <property type="entry name" value="SULFOQUINOVOSYL TRANSFERASE SQD2"/>
    <property type="match status" value="1"/>
</dbReference>
<dbReference type="AlphaFoldDB" id="A0A4R1R1I1"/>
<evidence type="ECO:0000313" key="2">
    <source>
        <dbReference type="EMBL" id="TCL59158.1"/>
    </source>
</evidence>
<proteinExistence type="predicted"/>
<dbReference type="PANTHER" id="PTHR45947:SF3">
    <property type="entry name" value="SULFOQUINOVOSYL TRANSFERASE SQD2"/>
    <property type="match status" value="1"/>
</dbReference>
<protein>
    <submittedName>
        <fullName evidence="2">Glycosyl transferase family 1</fullName>
    </submittedName>
</protein>
<evidence type="ECO:0000313" key="3">
    <source>
        <dbReference type="Proteomes" id="UP000295184"/>
    </source>
</evidence>
<dbReference type="InterPro" id="IPR050194">
    <property type="entry name" value="Glycosyltransferase_grp1"/>
</dbReference>
<dbReference type="OrthoDB" id="1640114at2"/>
<keyword evidence="2" id="KW-0808">Transferase</keyword>
<accession>A0A4R1R1I1</accession>
<feature type="domain" description="Glycosyl transferase family 1" evidence="1">
    <location>
        <begin position="228"/>
        <end position="374"/>
    </location>
</feature>
<dbReference type="GO" id="GO:0016758">
    <property type="term" value="F:hexosyltransferase activity"/>
    <property type="evidence" value="ECO:0007669"/>
    <property type="project" value="TreeGrafter"/>
</dbReference>
<gene>
    <name evidence="2" type="ORF">EDD77_10672</name>
</gene>
<dbReference type="RefSeq" id="WP_058966695.1">
    <property type="nucleotide sequence ID" value="NZ_CABKVM010000019.1"/>
</dbReference>
<reference evidence="2 3" key="1">
    <citation type="submission" date="2019-03" db="EMBL/GenBank/DDBJ databases">
        <title>Genomic Encyclopedia of Type Strains, Phase IV (KMG-IV): sequencing the most valuable type-strain genomes for metagenomic binning, comparative biology and taxonomic classification.</title>
        <authorList>
            <person name="Goeker M."/>
        </authorList>
    </citation>
    <scope>NUCLEOTIDE SEQUENCE [LARGE SCALE GENOMIC DNA]</scope>
    <source>
        <strain evidence="2 3">DSM 100451</strain>
    </source>
</reference>
<sequence length="396" mass="44879">MGKRSLLYVFDDVNYPSGAQMVTAAQIRAIQSDFSITVFSLTSPKPETKKQFGNVEWITVPPQTKVACYGTPASQVLKNPECSFSQKVARIWFALLGKVGRQDAAMERALQVQFAKSFEAFDVVCVVSEASRMRSMVAGLEHPKKVQWIHTDYSLWSQFSDWTRQVTRNDAHLYAYFDRIVCLSECNRKGFVDKLPTLAGKTVVLKNVLPVEQITARAEEPLTVQLPSKQQKWLLTIGRLEQEKAMDQLLELSARLKRIADFRWFIVGDGPQREELERQCRRLGLEQTVLFTGQMENPYPLLKKADAFVLLSRYEGMPVTIEEAKILGIPVIATAVGGIPEQIREGVNGRLIDGNAEDAFPVLKEFLENNLEIEPVPERDEYARAIQEVKQMFMTV</sequence>
<dbReference type="Pfam" id="PF00534">
    <property type="entry name" value="Glycos_transf_1"/>
    <property type="match status" value="1"/>
</dbReference>
<name>A0A4R1R1I1_9FIRM</name>
<organism evidence="2 3">
    <name type="scientific">Allofournierella massiliensis</name>
    <dbReference type="NCBI Taxonomy" id="1650663"/>
    <lineage>
        <taxon>Bacteria</taxon>
        <taxon>Bacillati</taxon>
        <taxon>Bacillota</taxon>
        <taxon>Clostridia</taxon>
        <taxon>Eubacteriales</taxon>
        <taxon>Oscillospiraceae</taxon>
        <taxon>Allofournierella</taxon>
    </lineage>
</organism>
<dbReference type="EMBL" id="SLUM01000006">
    <property type="protein sequence ID" value="TCL59158.1"/>
    <property type="molecule type" value="Genomic_DNA"/>
</dbReference>
<dbReference type="InterPro" id="IPR001296">
    <property type="entry name" value="Glyco_trans_1"/>
</dbReference>
<dbReference type="Gene3D" id="3.40.50.2000">
    <property type="entry name" value="Glycogen Phosphorylase B"/>
    <property type="match status" value="2"/>
</dbReference>